<dbReference type="PANTHER" id="PTHR30097">
    <property type="entry name" value="CATION EFFLUX SYSTEM PROTEIN CUSB"/>
    <property type="match status" value="1"/>
</dbReference>
<dbReference type="EMBL" id="RJUK01000001">
    <property type="protein sequence ID" value="ROQ21560.1"/>
    <property type="molecule type" value="Genomic_DNA"/>
</dbReference>
<feature type="compositionally biased region" description="Basic and acidic residues" evidence="3">
    <location>
        <begin position="437"/>
        <end position="471"/>
    </location>
</feature>
<evidence type="ECO:0000256" key="3">
    <source>
        <dbReference type="SAM" id="MobiDB-lite"/>
    </source>
</evidence>
<dbReference type="RefSeq" id="WP_123638536.1">
    <property type="nucleotide sequence ID" value="NZ_RJUK01000001.1"/>
</dbReference>
<dbReference type="Proteomes" id="UP000273643">
    <property type="component" value="Unassembled WGS sequence"/>
</dbReference>
<evidence type="ECO:0000313" key="7">
    <source>
        <dbReference type="EMBL" id="ROQ21560.1"/>
    </source>
</evidence>
<feature type="domain" description="Heavy metal binding" evidence="4">
    <location>
        <begin position="44"/>
        <end position="70"/>
    </location>
</feature>
<dbReference type="InterPro" id="IPR058790">
    <property type="entry name" value="BSH_CusB"/>
</dbReference>
<sequence>MNKPLFFVALLGAFALGVGSHLLWPEPSDNAEPSKTSDEKEPLYWVAPMDDSYRRDGPGKSPMGMDLVPVYAEDQKREPGDVRINPAVAQNLGLTLAEATHAPVGQTIETVGLVEVNQQQVQHFHVRASGWITELAVATEGDPVKAGEKLFEFYSPEIINLQREYLQSLRDQLRGRAEGSLSQMRAKGVSEREIERLKRERSVREKLRYYASRDGYVVQLGVREGNFVDLPQNLMSIGSLEDIWVNVELYEADAGRITTGQPVTLTTASYPGETWEGTVSYLYPILNSDTRTLRARLEFANEEGRLKPGMFVRARIEPEDEQAVLSIPRSALIRTGAGTRVVREVEPEVYRSVPVKVGQVGRERAEILKGLRHGDRVVEDGLFLIDSESSREADLGRIETRTPEEDEADHDAMDHDAMDQGDMDHGEMNQDDMDHEEMDHSEMDHDSMNHDRENNDAQSPHEHHDHGGSAP</sequence>
<dbReference type="AlphaFoldDB" id="A0A3N1P4C4"/>
<keyword evidence="8" id="KW-1185">Reference proteome</keyword>
<dbReference type="InterPro" id="IPR045800">
    <property type="entry name" value="HMBD"/>
</dbReference>
<dbReference type="Gene3D" id="2.40.50.100">
    <property type="match status" value="1"/>
</dbReference>
<dbReference type="Gene3D" id="2.40.420.20">
    <property type="match status" value="1"/>
</dbReference>
<gene>
    <name evidence="7" type="ORF">EDC38_2186</name>
</gene>
<dbReference type="PANTHER" id="PTHR30097:SF15">
    <property type="entry name" value="CATION EFFLUX SYSTEM PROTEIN CUSB"/>
    <property type="match status" value="1"/>
</dbReference>
<keyword evidence="2" id="KW-0813">Transport</keyword>
<dbReference type="GO" id="GO:0022857">
    <property type="term" value="F:transmembrane transporter activity"/>
    <property type="evidence" value="ECO:0007669"/>
    <property type="project" value="InterPro"/>
</dbReference>
<dbReference type="OrthoDB" id="9806939at2"/>
<evidence type="ECO:0000259" key="4">
    <source>
        <dbReference type="Pfam" id="PF19335"/>
    </source>
</evidence>
<feature type="region of interest" description="Disordered" evidence="3">
    <location>
        <begin position="392"/>
        <end position="471"/>
    </location>
</feature>
<feature type="domain" description="CusB-like barrel-sandwich hybrid" evidence="5">
    <location>
        <begin position="122"/>
        <end position="237"/>
    </location>
</feature>
<feature type="domain" description="CusB-like beta-barrel" evidence="6">
    <location>
        <begin position="243"/>
        <end position="318"/>
    </location>
</feature>
<comment type="caution">
    <text evidence="7">The sequence shown here is derived from an EMBL/GenBank/DDBJ whole genome shotgun (WGS) entry which is preliminary data.</text>
</comment>
<evidence type="ECO:0000256" key="2">
    <source>
        <dbReference type="ARBA" id="ARBA00022448"/>
    </source>
</evidence>
<accession>A0A3N1P4C4</accession>
<dbReference type="FunFam" id="2.40.30.170:FF:000010">
    <property type="entry name" value="Efflux RND transporter periplasmic adaptor subunit"/>
    <property type="match status" value="1"/>
</dbReference>
<name>A0A3N1P4C4_9GAMM</name>
<evidence type="ECO:0000259" key="6">
    <source>
        <dbReference type="Pfam" id="PF25954"/>
    </source>
</evidence>
<dbReference type="GO" id="GO:0046914">
    <property type="term" value="F:transition metal ion binding"/>
    <property type="evidence" value="ECO:0007669"/>
    <property type="project" value="TreeGrafter"/>
</dbReference>
<dbReference type="InterPro" id="IPR058792">
    <property type="entry name" value="Beta-barrel_RND_2"/>
</dbReference>
<dbReference type="GO" id="GO:0060003">
    <property type="term" value="P:copper ion export"/>
    <property type="evidence" value="ECO:0007669"/>
    <property type="project" value="TreeGrafter"/>
</dbReference>
<dbReference type="Gene3D" id="2.40.30.170">
    <property type="match status" value="1"/>
</dbReference>
<dbReference type="Pfam" id="PF25919">
    <property type="entry name" value="BSH_CusB"/>
    <property type="match status" value="1"/>
</dbReference>
<dbReference type="GO" id="GO:0015679">
    <property type="term" value="P:plasma membrane copper ion transport"/>
    <property type="evidence" value="ECO:0007669"/>
    <property type="project" value="TreeGrafter"/>
</dbReference>
<dbReference type="InterPro" id="IPR051909">
    <property type="entry name" value="MFP_Cation_Efflux"/>
</dbReference>
<evidence type="ECO:0000256" key="1">
    <source>
        <dbReference type="ARBA" id="ARBA00009477"/>
    </source>
</evidence>
<dbReference type="SUPFAM" id="SSF111369">
    <property type="entry name" value="HlyD-like secretion proteins"/>
    <property type="match status" value="1"/>
</dbReference>
<feature type="compositionally biased region" description="Basic and acidic residues" evidence="3">
    <location>
        <begin position="392"/>
        <end position="403"/>
    </location>
</feature>
<dbReference type="GO" id="GO:0016020">
    <property type="term" value="C:membrane"/>
    <property type="evidence" value="ECO:0007669"/>
    <property type="project" value="InterPro"/>
</dbReference>
<dbReference type="Pfam" id="PF25954">
    <property type="entry name" value="Beta-barrel_RND_2"/>
    <property type="match status" value="1"/>
</dbReference>
<proteinExistence type="inferred from homology"/>
<reference evidence="7 8" key="1">
    <citation type="submission" date="2018-11" db="EMBL/GenBank/DDBJ databases">
        <title>Genomic Encyclopedia of Type Strains, Phase IV (KMG-IV): sequencing the most valuable type-strain genomes for metagenomic binning, comparative biology and taxonomic classification.</title>
        <authorList>
            <person name="Goeker M."/>
        </authorList>
    </citation>
    <scope>NUCLEOTIDE SEQUENCE [LARGE SCALE GENOMIC DNA]</scope>
    <source>
        <strain evidence="7 8">DSM 16974</strain>
    </source>
</reference>
<evidence type="ECO:0000259" key="5">
    <source>
        <dbReference type="Pfam" id="PF25919"/>
    </source>
</evidence>
<dbReference type="NCBIfam" id="TIGR01730">
    <property type="entry name" value="RND_mfp"/>
    <property type="match status" value="1"/>
</dbReference>
<comment type="similarity">
    <text evidence="1">Belongs to the membrane fusion protein (MFP) (TC 8.A.1) family.</text>
</comment>
<protein>
    <submittedName>
        <fullName evidence="7">Cu(I)/Ag(I) efflux system membrane fusion protein</fullName>
    </submittedName>
</protein>
<dbReference type="InterPro" id="IPR006143">
    <property type="entry name" value="RND_pump_MFP"/>
</dbReference>
<dbReference type="GO" id="GO:0030288">
    <property type="term" value="C:outer membrane-bounded periplasmic space"/>
    <property type="evidence" value="ECO:0007669"/>
    <property type="project" value="TreeGrafter"/>
</dbReference>
<feature type="compositionally biased region" description="Basic and acidic residues" evidence="3">
    <location>
        <begin position="410"/>
        <end position="428"/>
    </location>
</feature>
<evidence type="ECO:0000313" key="8">
    <source>
        <dbReference type="Proteomes" id="UP000273643"/>
    </source>
</evidence>
<organism evidence="7 8">
    <name type="scientific">Marinimicrobium koreense</name>
    <dbReference type="NCBI Taxonomy" id="306545"/>
    <lineage>
        <taxon>Bacteria</taxon>
        <taxon>Pseudomonadati</taxon>
        <taxon>Pseudomonadota</taxon>
        <taxon>Gammaproteobacteria</taxon>
        <taxon>Cellvibrionales</taxon>
        <taxon>Cellvibrionaceae</taxon>
        <taxon>Marinimicrobium</taxon>
    </lineage>
</organism>
<dbReference type="Pfam" id="PF19335">
    <property type="entry name" value="HMBD"/>
    <property type="match status" value="1"/>
</dbReference>